<sequence>MAMTLSIIVIQFNRKYGNKVCGILFLYWLLQMICGCVILQARVKYFLAEENIFTVFHLTYSCLFLLLSMLQVILSGFFTDLPKKIPQYALEGKACPEATSCFISQLLFWWFNSMLLVGYKKSLERSDLWLLDDKMTTHYVVSKFETSWNKSAAKYYKFEENKEHQSKSQDKMLDDRSDLKIDIAILPATQPKPHKLRRPSLWIVLAGTFGRTFLFGSFLKLLHDLVMFSSPMLLQALLKFISSPTAPCWHGYSLCVLLFILAFIQSMILHQYFHCCMVVGMNARTAITGAVYKKSLKLSNEARKKSTLGEIVNLMSTDAQKFTELATYLNMLWSAPFQIMVSIYMLYKLLGVSVFAGVIVMVVLIPFNMYIAKKSRMFQTQQMALKDTRVKMMAEILNGIKVLKLYAWELSFQTKILNIRMKELVVLRKMSYLLSASSFLWHCSPFMVSVATFATYVLSSTHNILDAEKAFVSLSLFNILRFPMLMLPSLVAAMVQTSVSVKRLEYFLINEELDDDAVKFVGVADEPAITIESGSFSWDASPGNNKPVIQDINLKVEKGAFVGVVGQVGCGKSTLISAILGETEKVHGSVSINGSIAYVAQQAWIQNASIEENILFGNVMDRAKYNKVLEACALLPDLELLPARDATEVGEQGINLSGGQKQRLNLARAVYSNRDIYLLDDTLSAVDAHVGKHIYDQVLGKNGLLKDKTVIFVTHGLRFLQDFSTIVVLKDGRISEMGTYNELLSNKGAFAEFLRTHIQQEAQDENIKMDEEGKISQEKDNSVLATKHAQNKESIMLTSFSKQKSVVLSSSENKPLMKKDNRKLMTEEKMEKGGVKLAIYKTYMQALSYPIAISVLIFLVLQAVFSISSNFWLSDWIDPDVVMRIGVYGALGLGQSLAVLAGAFILARGALMASNSLHKLLLYKVLRSPMSFFETTPVGRLINVFAKDIDTMDATLPGNFDVLIKCALGVLGTVFVISYNTPLFLLVILPLGVIYFLVQRFYIRTSRQLRRIESTNRSPIFSHFGESVQGASTIRAFNQRERFIHDSERKVDNYTTANYPSIASNRWLAVRLEFIGNCLVLFASLFSVIFRDKVSPGIVGLSVVYALSITQTLNWMIRMSSEAETNIVSVERIKEYTEKESEADWVIESERPKPDWPNRGLIEFKSYSLAYRNMEPVLKAISCLIAPGERVGIVGRTGAGKSSLTIGLFRIIEPHSGCILIDDVDISSIGLHDLRSKLTIIPQDPVLFSGTLRMNLDPFEQYTDDEIWSSLRFAHLSEHINQLKDKLLHEVGEGGINFSVGQRQLLCLARALLRKSKILILDEATAAVDMETDALIQSTISTQFFNCTTLTIAHRINTIMDYSRILVLDKGEVMEFDTPQNLLNKPDGIFRGLALEAGLTQQQPSNSSNSS</sequence>
<feature type="transmembrane region" description="Helical" evidence="15">
    <location>
        <begin position="885"/>
        <end position="907"/>
    </location>
</feature>
<dbReference type="GO" id="GO:0000323">
    <property type="term" value="C:lytic vacuole"/>
    <property type="evidence" value="ECO:0007669"/>
    <property type="project" value="UniProtKB-ARBA"/>
</dbReference>
<dbReference type="FunFam" id="3.40.50.300:FF:000997">
    <property type="entry name" value="Multidrug resistance-associated protein 1"/>
    <property type="match status" value="1"/>
</dbReference>
<keyword evidence="7 15" id="KW-0812">Transmembrane</keyword>
<dbReference type="Pfam" id="PF00664">
    <property type="entry name" value="ABC_membrane"/>
    <property type="match status" value="2"/>
</dbReference>
<dbReference type="PROSITE" id="PS50929">
    <property type="entry name" value="ABC_TM1F"/>
    <property type="match status" value="2"/>
</dbReference>
<evidence type="ECO:0000256" key="8">
    <source>
        <dbReference type="ARBA" id="ARBA00022737"/>
    </source>
</evidence>
<dbReference type="InterPro" id="IPR003439">
    <property type="entry name" value="ABC_transporter-like_ATP-bd"/>
</dbReference>
<comment type="similarity">
    <text evidence="3">Belongs to the ABC transporter superfamily. ABCC family. Conjugate transporter (TC 3.A.1.208) subfamily.</text>
</comment>
<dbReference type="Gene3D" id="1.20.1560.10">
    <property type="entry name" value="ABC transporter type 1, transmembrane domain"/>
    <property type="match status" value="2"/>
</dbReference>
<evidence type="ECO:0000256" key="15">
    <source>
        <dbReference type="SAM" id="Phobius"/>
    </source>
</evidence>
<evidence type="ECO:0000256" key="7">
    <source>
        <dbReference type="ARBA" id="ARBA00022692"/>
    </source>
</evidence>
<dbReference type="Pfam" id="PF00005">
    <property type="entry name" value="ABC_tran"/>
    <property type="match status" value="2"/>
</dbReference>
<dbReference type="NCBIfam" id="TIGR00957">
    <property type="entry name" value="MRP_assoc_pro"/>
    <property type="match status" value="1"/>
</dbReference>
<feature type="transmembrane region" description="Helical" evidence="15">
    <location>
        <begin position="55"/>
        <end position="78"/>
    </location>
</feature>
<feature type="domain" description="ABC transporter" evidence="16">
    <location>
        <begin position="529"/>
        <end position="756"/>
    </location>
</feature>
<accession>T1EDT9</accession>
<gene>
    <name evidence="19" type="primary">20194741</name>
    <name evidence="18" type="ORF">HELRODRAFT_105347</name>
</gene>
<dbReference type="InterPro" id="IPR003593">
    <property type="entry name" value="AAA+_ATPase"/>
</dbReference>
<evidence type="ECO:0000256" key="1">
    <source>
        <dbReference type="ARBA" id="ARBA00004128"/>
    </source>
</evidence>
<dbReference type="GO" id="GO:0016887">
    <property type="term" value="F:ATP hydrolysis activity"/>
    <property type="evidence" value="ECO:0007669"/>
    <property type="project" value="InterPro"/>
</dbReference>
<evidence type="ECO:0000256" key="9">
    <source>
        <dbReference type="ARBA" id="ARBA00022741"/>
    </source>
</evidence>
<feature type="transmembrane region" description="Helical" evidence="15">
    <location>
        <begin position="985"/>
        <end position="1003"/>
    </location>
</feature>
<dbReference type="InterPro" id="IPR017871">
    <property type="entry name" value="ABC_transporter-like_CS"/>
</dbReference>
<dbReference type="CTD" id="20194741"/>
<evidence type="ECO:0000313" key="20">
    <source>
        <dbReference type="Proteomes" id="UP000015101"/>
    </source>
</evidence>
<feature type="transmembrane region" description="Helical" evidence="15">
    <location>
        <begin position="1074"/>
        <end position="1091"/>
    </location>
</feature>
<dbReference type="FunFam" id="1.20.1560.10:FF:000001">
    <property type="entry name" value="ATP-binding cassette subfamily C member 1"/>
    <property type="match status" value="1"/>
</dbReference>
<reference evidence="18 20" key="2">
    <citation type="journal article" date="2013" name="Nature">
        <title>Insights into bilaterian evolution from three spiralian genomes.</title>
        <authorList>
            <person name="Simakov O."/>
            <person name="Marletaz F."/>
            <person name="Cho S.J."/>
            <person name="Edsinger-Gonzales E."/>
            <person name="Havlak P."/>
            <person name="Hellsten U."/>
            <person name="Kuo D.H."/>
            <person name="Larsson T."/>
            <person name="Lv J."/>
            <person name="Arendt D."/>
            <person name="Savage R."/>
            <person name="Osoegawa K."/>
            <person name="de Jong P."/>
            <person name="Grimwood J."/>
            <person name="Chapman J.A."/>
            <person name="Shapiro H."/>
            <person name="Aerts A."/>
            <person name="Otillar R.P."/>
            <person name="Terry A.Y."/>
            <person name="Boore J.L."/>
            <person name="Grigoriev I.V."/>
            <person name="Lindberg D.R."/>
            <person name="Seaver E.C."/>
            <person name="Weisblat D.A."/>
            <person name="Putnam N.H."/>
            <person name="Rokhsar D.S."/>
        </authorList>
    </citation>
    <scope>NUCLEOTIDE SEQUENCE</scope>
</reference>
<evidence type="ECO:0000259" key="16">
    <source>
        <dbReference type="PROSITE" id="PS50893"/>
    </source>
</evidence>
<keyword evidence="9" id="KW-0547">Nucleotide-binding</keyword>
<dbReference type="Gene3D" id="3.40.50.300">
    <property type="entry name" value="P-loop containing nucleotide triphosphate hydrolases"/>
    <property type="match status" value="2"/>
</dbReference>
<dbReference type="OrthoDB" id="6500128at2759"/>
<evidence type="ECO:0000256" key="6">
    <source>
        <dbReference type="ARBA" id="ARBA00022554"/>
    </source>
</evidence>
<dbReference type="OMA" id="RIVEPSH"/>
<feature type="transmembrane region" description="Helical" evidence="15">
    <location>
        <begin position="430"/>
        <end position="458"/>
    </location>
</feature>
<keyword evidence="4" id="KW-0813">Transport</keyword>
<feature type="domain" description="ABC transmembrane type-1" evidence="17">
    <location>
        <begin position="214"/>
        <end position="496"/>
    </location>
</feature>
<evidence type="ECO:0000256" key="14">
    <source>
        <dbReference type="ARBA" id="ARBA00047523"/>
    </source>
</evidence>
<keyword evidence="5" id="KW-1003">Cell membrane</keyword>
<dbReference type="EMBL" id="AMQM01000170">
    <property type="status" value="NOT_ANNOTATED_CDS"/>
    <property type="molecule type" value="Genomic_DNA"/>
</dbReference>
<dbReference type="Proteomes" id="UP000015101">
    <property type="component" value="Unassembled WGS sequence"/>
</dbReference>
<dbReference type="KEGG" id="hro:HELRODRAFT_105347"/>
<dbReference type="CDD" id="cd18603">
    <property type="entry name" value="ABC_6TM_MRP1_2_3_6_D2_like"/>
    <property type="match status" value="1"/>
</dbReference>
<keyword evidence="10" id="KW-0067">ATP-binding</keyword>
<feature type="transmembrane region" description="Helical" evidence="15">
    <location>
        <begin position="962"/>
        <end position="979"/>
    </location>
</feature>
<dbReference type="GO" id="GO:0055085">
    <property type="term" value="P:transmembrane transport"/>
    <property type="evidence" value="ECO:0000318"/>
    <property type="project" value="GO_Central"/>
</dbReference>
<keyword evidence="11 15" id="KW-1133">Transmembrane helix</keyword>
<feature type="transmembrane region" description="Helical" evidence="15">
    <location>
        <begin position="20"/>
        <end position="43"/>
    </location>
</feature>
<dbReference type="HOGENOM" id="CLU_000604_27_3_1"/>
<evidence type="ECO:0000256" key="5">
    <source>
        <dbReference type="ARBA" id="ARBA00022475"/>
    </source>
</evidence>
<dbReference type="PANTHER" id="PTHR24223:SF443">
    <property type="entry name" value="MULTIDRUG-RESISTANCE LIKE PROTEIN 1, ISOFORM I"/>
    <property type="match status" value="1"/>
</dbReference>
<organism evidence="19 20">
    <name type="scientific">Helobdella robusta</name>
    <name type="common">Californian leech</name>
    <dbReference type="NCBI Taxonomy" id="6412"/>
    <lineage>
        <taxon>Eukaryota</taxon>
        <taxon>Metazoa</taxon>
        <taxon>Spiralia</taxon>
        <taxon>Lophotrochozoa</taxon>
        <taxon>Annelida</taxon>
        <taxon>Clitellata</taxon>
        <taxon>Hirudinea</taxon>
        <taxon>Rhynchobdellida</taxon>
        <taxon>Glossiphoniidae</taxon>
        <taxon>Helobdella</taxon>
    </lineage>
</organism>
<dbReference type="InterPro" id="IPR011527">
    <property type="entry name" value="ABC1_TM_dom"/>
</dbReference>
<dbReference type="GeneID" id="20194741"/>
<dbReference type="SUPFAM" id="SSF52540">
    <property type="entry name" value="P-loop containing nucleoside triphosphate hydrolases"/>
    <property type="match status" value="2"/>
</dbReference>
<feature type="transmembrane region" description="Helical" evidence="15">
    <location>
        <begin position="201"/>
        <end position="222"/>
    </location>
</feature>
<dbReference type="GO" id="GO:0005524">
    <property type="term" value="F:ATP binding"/>
    <property type="evidence" value="ECO:0007669"/>
    <property type="project" value="UniProtKB-KW"/>
</dbReference>
<keyword evidence="12 15" id="KW-0472">Membrane</keyword>
<dbReference type="PROSITE" id="PS00211">
    <property type="entry name" value="ABC_TRANSPORTER_1"/>
    <property type="match status" value="2"/>
</dbReference>
<evidence type="ECO:0000259" key="17">
    <source>
        <dbReference type="PROSITE" id="PS50929"/>
    </source>
</evidence>
<reference evidence="20" key="1">
    <citation type="submission" date="2012-12" db="EMBL/GenBank/DDBJ databases">
        <authorList>
            <person name="Hellsten U."/>
            <person name="Grimwood J."/>
            <person name="Chapman J.A."/>
            <person name="Shapiro H."/>
            <person name="Aerts A."/>
            <person name="Otillar R.P."/>
            <person name="Terry A.Y."/>
            <person name="Boore J.L."/>
            <person name="Simakov O."/>
            <person name="Marletaz F."/>
            <person name="Cho S.-J."/>
            <person name="Edsinger-Gonzales E."/>
            <person name="Havlak P."/>
            <person name="Kuo D.-H."/>
            <person name="Larsson T."/>
            <person name="Lv J."/>
            <person name="Arendt D."/>
            <person name="Savage R."/>
            <person name="Osoegawa K."/>
            <person name="de Jong P."/>
            <person name="Lindberg D.R."/>
            <person name="Seaver E.C."/>
            <person name="Weisblat D.A."/>
            <person name="Putnam N.H."/>
            <person name="Grigoriev I.V."/>
            <person name="Rokhsar D.S."/>
        </authorList>
    </citation>
    <scope>NUCLEOTIDE SEQUENCE</scope>
</reference>
<feature type="domain" description="ABC transporter" evidence="16">
    <location>
        <begin position="1162"/>
        <end position="1395"/>
    </location>
</feature>
<feature type="transmembrane region" description="Helical" evidence="15">
    <location>
        <begin position="325"/>
        <end position="347"/>
    </location>
</feature>
<dbReference type="InterPro" id="IPR005292">
    <property type="entry name" value="MRP"/>
</dbReference>
<keyword evidence="6" id="KW-0926">Vacuole</keyword>
<dbReference type="FunFam" id="1.20.1560.10:FF:000020">
    <property type="entry name" value="ABC metal ion transporter"/>
    <property type="match status" value="1"/>
</dbReference>
<feature type="transmembrane region" description="Helical" evidence="15">
    <location>
        <begin position="846"/>
        <end position="865"/>
    </location>
</feature>
<feature type="transmembrane region" description="Helical" evidence="15">
    <location>
        <begin position="470"/>
        <end position="495"/>
    </location>
</feature>
<dbReference type="GO" id="GO:0005774">
    <property type="term" value="C:vacuolar membrane"/>
    <property type="evidence" value="ECO:0007669"/>
    <property type="project" value="UniProtKB-SubCell"/>
</dbReference>
<dbReference type="CDD" id="cd03250">
    <property type="entry name" value="ABCC_MRP_domain1"/>
    <property type="match status" value="1"/>
</dbReference>
<dbReference type="PROSITE" id="PS50893">
    <property type="entry name" value="ABC_TRANSPORTER_2"/>
    <property type="match status" value="2"/>
</dbReference>
<dbReference type="InterPro" id="IPR050173">
    <property type="entry name" value="ABC_transporter_C-like"/>
</dbReference>
<protein>
    <recommendedName>
        <fullName evidence="13">ABC-type glutathione-S-conjugate transporter</fullName>
        <ecNumber evidence="13">7.6.2.3</ecNumber>
    </recommendedName>
</protein>
<dbReference type="FunCoup" id="T1EDT9">
    <property type="interactions" value="355"/>
</dbReference>
<dbReference type="EMBL" id="KB095811">
    <property type="protein sequence ID" value="ESO12440.1"/>
    <property type="molecule type" value="Genomic_DNA"/>
</dbReference>
<evidence type="ECO:0000256" key="10">
    <source>
        <dbReference type="ARBA" id="ARBA00022840"/>
    </source>
</evidence>
<keyword evidence="20" id="KW-1185">Reference proteome</keyword>
<keyword evidence="8" id="KW-0677">Repeat</keyword>
<dbReference type="GO" id="GO:0140359">
    <property type="term" value="F:ABC-type transporter activity"/>
    <property type="evidence" value="ECO:0000318"/>
    <property type="project" value="GO_Central"/>
</dbReference>
<dbReference type="RefSeq" id="XP_009009160.1">
    <property type="nucleotide sequence ID" value="XM_009010912.1"/>
</dbReference>
<evidence type="ECO:0000256" key="3">
    <source>
        <dbReference type="ARBA" id="ARBA00009726"/>
    </source>
</evidence>
<evidence type="ECO:0000313" key="19">
    <source>
        <dbReference type="EnsemblMetazoa" id="HelroP105347"/>
    </source>
</evidence>
<evidence type="ECO:0000256" key="11">
    <source>
        <dbReference type="ARBA" id="ARBA00022989"/>
    </source>
</evidence>
<reference evidence="19" key="3">
    <citation type="submission" date="2015-06" db="UniProtKB">
        <authorList>
            <consortium name="EnsemblMetazoa"/>
        </authorList>
    </citation>
    <scope>IDENTIFICATION</scope>
</reference>
<evidence type="ECO:0000256" key="4">
    <source>
        <dbReference type="ARBA" id="ARBA00022448"/>
    </source>
</evidence>
<dbReference type="InterPro" id="IPR036640">
    <property type="entry name" value="ABC1_TM_sf"/>
</dbReference>
<evidence type="ECO:0000256" key="2">
    <source>
        <dbReference type="ARBA" id="ARBA00004651"/>
    </source>
</evidence>
<dbReference type="STRING" id="6412.T1EDT9"/>
<dbReference type="SMART" id="SM00382">
    <property type="entry name" value="AAA"/>
    <property type="match status" value="2"/>
</dbReference>
<dbReference type="PANTHER" id="PTHR24223">
    <property type="entry name" value="ATP-BINDING CASSETTE SUB-FAMILY C"/>
    <property type="match status" value="1"/>
</dbReference>
<evidence type="ECO:0000313" key="18">
    <source>
        <dbReference type="EMBL" id="ESO12440.1"/>
    </source>
</evidence>
<feature type="domain" description="ABC transmembrane type-1" evidence="17">
    <location>
        <begin position="855"/>
        <end position="1125"/>
    </location>
</feature>
<dbReference type="EC" id="7.6.2.3" evidence="13"/>
<dbReference type="InParanoid" id="T1EDT9"/>
<proteinExistence type="inferred from homology"/>
<dbReference type="SUPFAM" id="SSF90123">
    <property type="entry name" value="ABC transporter transmembrane region"/>
    <property type="match status" value="2"/>
</dbReference>
<name>T1EDT9_HELRO</name>
<dbReference type="EnsemblMetazoa" id="HelroT105347">
    <property type="protein sequence ID" value="HelroP105347"/>
    <property type="gene ID" value="HelroG105347"/>
</dbReference>
<evidence type="ECO:0000256" key="13">
    <source>
        <dbReference type="ARBA" id="ARBA00024220"/>
    </source>
</evidence>
<feature type="transmembrane region" description="Helical" evidence="15">
    <location>
        <begin position="353"/>
        <end position="372"/>
    </location>
</feature>
<dbReference type="InterPro" id="IPR027417">
    <property type="entry name" value="P-loop_NTPase"/>
</dbReference>
<feature type="transmembrane region" description="Helical" evidence="15">
    <location>
        <begin position="249"/>
        <end position="269"/>
    </location>
</feature>
<dbReference type="GO" id="GO:0005886">
    <property type="term" value="C:plasma membrane"/>
    <property type="evidence" value="ECO:0000318"/>
    <property type="project" value="GO_Central"/>
</dbReference>
<dbReference type="FunFam" id="3.40.50.300:FF:000074">
    <property type="entry name" value="Multidrug resistance-associated protein 5 isoform 1"/>
    <property type="match status" value="1"/>
</dbReference>
<comment type="subcellular location">
    <subcellularLocation>
        <location evidence="2">Cell membrane</location>
        <topology evidence="2">Multi-pass membrane protein</topology>
    </subcellularLocation>
    <subcellularLocation>
        <location evidence="1">Vacuole membrane</location>
        <topology evidence="1">Multi-pass membrane protein</topology>
    </subcellularLocation>
</comment>
<dbReference type="eggNOG" id="KOG0054">
    <property type="taxonomic scope" value="Eukaryota"/>
</dbReference>
<dbReference type="GO" id="GO:0015431">
    <property type="term" value="F:ABC-type glutathione S-conjugate transporter activity"/>
    <property type="evidence" value="ECO:0007669"/>
    <property type="project" value="UniProtKB-EC"/>
</dbReference>
<comment type="catalytic activity">
    <reaction evidence="14">
        <text>leukotriene C4(in) + ATP + H2O = leukotriene C4(out) + ADP + phosphate + H(+)</text>
        <dbReference type="Rhea" id="RHEA:38963"/>
        <dbReference type="ChEBI" id="CHEBI:15377"/>
        <dbReference type="ChEBI" id="CHEBI:15378"/>
        <dbReference type="ChEBI" id="CHEBI:30616"/>
        <dbReference type="ChEBI" id="CHEBI:43474"/>
        <dbReference type="ChEBI" id="CHEBI:57973"/>
        <dbReference type="ChEBI" id="CHEBI:456216"/>
    </reaction>
    <physiologicalReaction direction="left-to-right" evidence="14">
        <dbReference type="Rhea" id="RHEA:38964"/>
    </physiologicalReaction>
</comment>
<dbReference type="CDD" id="cd03244">
    <property type="entry name" value="ABCC_MRP_domain2"/>
    <property type="match status" value="1"/>
</dbReference>
<evidence type="ECO:0000256" key="12">
    <source>
        <dbReference type="ARBA" id="ARBA00023136"/>
    </source>
</evidence>
<dbReference type="CDD" id="cd18595">
    <property type="entry name" value="ABC_6TM_MRP1_2_3_6_D1_like"/>
    <property type="match status" value="1"/>
</dbReference>